<comment type="caution">
    <text evidence="2">The sequence shown here is derived from an EMBL/GenBank/DDBJ whole genome shotgun (WGS) entry which is preliminary data.</text>
</comment>
<dbReference type="PANTHER" id="PTHR28641:SF1">
    <property type="entry name" value="MALONYL-COA DECARBOXYLASE, MITOCHONDRIAL"/>
    <property type="match status" value="1"/>
</dbReference>
<dbReference type="InterPro" id="IPR007956">
    <property type="entry name" value="Malonyl_CoA_deC_C"/>
</dbReference>
<feature type="domain" description="Malonyl-CoA decarboxylase C-terminal" evidence="1">
    <location>
        <begin position="22"/>
        <end position="91"/>
    </location>
</feature>
<dbReference type="InterPro" id="IPR042303">
    <property type="entry name" value="Malonyl_CoA_deC_C_sf"/>
</dbReference>
<evidence type="ECO:0000313" key="2">
    <source>
        <dbReference type="EMBL" id="MPM67413.1"/>
    </source>
</evidence>
<gene>
    <name evidence="2" type="ORF">SDC9_114335</name>
</gene>
<dbReference type="Gene3D" id="3.40.630.150">
    <property type="entry name" value="Malonyl-CoA decarboxylase, catalytic domain"/>
    <property type="match status" value="1"/>
</dbReference>
<organism evidence="2">
    <name type="scientific">bioreactor metagenome</name>
    <dbReference type="NCBI Taxonomy" id="1076179"/>
    <lineage>
        <taxon>unclassified sequences</taxon>
        <taxon>metagenomes</taxon>
        <taxon>ecological metagenomes</taxon>
    </lineage>
</organism>
<dbReference type="InterPro" id="IPR038917">
    <property type="entry name" value="Malonyl_CoA_deC"/>
</dbReference>
<dbReference type="GO" id="GO:0006633">
    <property type="term" value="P:fatty acid biosynthetic process"/>
    <property type="evidence" value="ECO:0007669"/>
    <property type="project" value="InterPro"/>
</dbReference>
<accession>A0A645BW98</accession>
<dbReference type="EMBL" id="VSSQ01021672">
    <property type="protein sequence ID" value="MPM67413.1"/>
    <property type="molecule type" value="Genomic_DNA"/>
</dbReference>
<name>A0A645BW98_9ZZZZ</name>
<dbReference type="GO" id="GO:0050080">
    <property type="term" value="F:malonyl-CoA decarboxylase activity"/>
    <property type="evidence" value="ECO:0007669"/>
    <property type="project" value="InterPro"/>
</dbReference>
<evidence type="ECO:0000259" key="1">
    <source>
        <dbReference type="Pfam" id="PF05292"/>
    </source>
</evidence>
<reference evidence="2" key="1">
    <citation type="submission" date="2019-08" db="EMBL/GenBank/DDBJ databases">
        <authorList>
            <person name="Kucharzyk K."/>
            <person name="Murdoch R.W."/>
            <person name="Higgins S."/>
            <person name="Loffler F."/>
        </authorList>
    </citation>
    <scope>NUCLEOTIDE SEQUENCE</scope>
</reference>
<sequence>MGYEPPQAAHVLAAADANVLQLDAKSPLRQFITECAARYLGRGLVDDKPLDPVARFHLGNGARVERLNWAGDPSSKGLKQSFGLMVNYLYDLKKLDKHRSLLADGRIPVSGEIDTLCRD</sequence>
<dbReference type="PANTHER" id="PTHR28641">
    <property type="match status" value="1"/>
</dbReference>
<protein>
    <recommendedName>
        <fullName evidence="1">Malonyl-CoA decarboxylase C-terminal domain-containing protein</fullName>
    </recommendedName>
</protein>
<proteinExistence type="predicted"/>
<dbReference type="AlphaFoldDB" id="A0A645BW98"/>
<dbReference type="Pfam" id="PF05292">
    <property type="entry name" value="MCD"/>
    <property type="match status" value="1"/>
</dbReference>